<comment type="caution">
    <text evidence="2">The sequence shown here is derived from an EMBL/GenBank/DDBJ whole genome shotgun (WGS) entry which is preliminary data.</text>
</comment>
<dbReference type="AlphaFoldDB" id="A0AAD6R279"/>
<accession>A0AAD6R279</accession>
<keyword evidence="3" id="KW-1185">Reference proteome</keyword>
<organism evidence="2 3">
    <name type="scientific">Populus alba x Populus x berolinensis</name>
    <dbReference type="NCBI Taxonomy" id="444605"/>
    <lineage>
        <taxon>Eukaryota</taxon>
        <taxon>Viridiplantae</taxon>
        <taxon>Streptophyta</taxon>
        <taxon>Embryophyta</taxon>
        <taxon>Tracheophyta</taxon>
        <taxon>Spermatophyta</taxon>
        <taxon>Magnoliopsida</taxon>
        <taxon>eudicotyledons</taxon>
        <taxon>Gunneridae</taxon>
        <taxon>Pentapetalae</taxon>
        <taxon>rosids</taxon>
        <taxon>fabids</taxon>
        <taxon>Malpighiales</taxon>
        <taxon>Salicaceae</taxon>
        <taxon>Saliceae</taxon>
        <taxon>Populus</taxon>
    </lineage>
</organism>
<name>A0AAD6R279_9ROSI</name>
<dbReference type="InterPro" id="IPR006456">
    <property type="entry name" value="ZF_HD_homeobox_Cys/His_dimer"/>
</dbReference>
<sequence length="171" mass="19320">MLICRQGQFDYHFTVADTKMPASNYWPVFQLESSSLVYQGFERGEGSVELGASKMRKRQVVVRRTEEPSRSSTTSFTIRNVKYGECLKNHAVSVGGYAVDGAESSWLVARKAQLVHSLVPLVVAIETSTGGKWRQRWYVIVLHLLQMVIRISKSAGVLCLVYDFYFSCLDL</sequence>
<evidence type="ECO:0000259" key="1">
    <source>
        <dbReference type="Pfam" id="PF04770"/>
    </source>
</evidence>
<protein>
    <recommendedName>
        <fullName evidence="1">ZF-HD dimerization-type domain-containing protein</fullName>
    </recommendedName>
</protein>
<gene>
    <name evidence="2" type="ORF">NC653_011399</name>
</gene>
<evidence type="ECO:0000313" key="3">
    <source>
        <dbReference type="Proteomes" id="UP001164929"/>
    </source>
</evidence>
<dbReference type="EMBL" id="JAQIZT010000004">
    <property type="protein sequence ID" value="KAJ7000929.1"/>
    <property type="molecule type" value="Genomic_DNA"/>
</dbReference>
<dbReference type="Pfam" id="PF04770">
    <property type="entry name" value="ZF-HD_dimer"/>
    <property type="match status" value="1"/>
</dbReference>
<feature type="domain" description="ZF-HD dimerization-type" evidence="1">
    <location>
        <begin position="80"/>
        <end position="102"/>
    </location>
</feature>
<evidence type="ECO:0000313" key="2">
    <source>
        <dbReference type="EMBL" id="KAJ7000929.1"/>
    </source>
</evidence>
<dbReference type="Proteomes" id="UP001164929">
    <property type="component" value="Chromosome 4"/>
</dbReference>
<reference evidence="2 3" key="1">
    <citation type="journal article" date="2023" name="Mol. Ecol. Resour.">
        <title>Chromosome-level genome assembly of a triploid poplar Populus alba 'Berolinensis'.</title>
        <authorList>
            <person name="Chen S."/>
            <person name="Yu Y."/>
            <person name="Wang X."/>
            <person name="Wang S."/>
            <person name="Zhang T."/>
            <person name="Zhou Y."/>
            <person name="He R."/>
            <person name="Meng N."/>
            <person name="Wang Y."/>
            <person name="Liu W."/>
            <person name="Liu Z."/>
            <person name="Liu J."/>
            <person name="Guo Q."/>
            <person name="Huang H."/>
            <person name="Sederoff R.R."/>
            <person name="Wang G."/>
            <person name="Qu G."/>
            <person name="Chen S."/>
        </authorList>
    </citation>
    <scope>NUCLEOTIDE SEQUENCE [LARGE SCALE GENOMIC DNA]</scope>
    <source>
        <strain evidence="2">SC-2020</strain>
    </source>
</reference>
<proteinExistence type="predicted"/>